<dbReference type="InterPro" id="IPR000184">
    <property type="entry name" value="Bac_surfAg_D15"/>
</dbReference>
<evidence type="ECO:0000256" key="3">
    <source>
        <dbReference type="ARBA" id="ARBA00022692"/>
    </source>
</evidence>
<feature type="region of interest" description="Disordered" evidence="5">
    <location>
        <begin position="17"/>
        <end position="50"/>
    </location>
</feature>
<dbReference type="Gene3D" id="2.40.160.50">
    <property type="entry name" value="membrane protein fhac: a member of the omp85/tpsb transporter family"/>
    <property type="match status" value="1"/>
</dbReference>
<organism evidence="8 9">
    <name type="scientific">Sphingomonas sanguinis</name>
    <dbReference type="NCBI Taxonomy" id="33051"/>
    <lineage>
        <taxon>Bacteria</taxon>
        <taxon>Pseudomonadati</taxon>
        <taxon>Pseudomonadota</taxon>
        <taxon>Alphaproteobacteria</taxon>
        <taxon>Sphingomonadales</taxon>
        <taxon>Sphingomonadaceae</taxon>
        <taxon>Sphingomonas</taxon>
    </lineage>
</organism>
<dbReference type="EMBL" id="LDTC01000137">
    <property type="protein sequence ID" value="KTW09466.1"/>
    <property type="molecule type" value="Genomic_DNA"/>
</dbReference>
<keyword evidence="3" id="KW-0812">Transmembrane</keyword>
<dbReference type="GO" id="GO:0019867">
    <property type="term" value="C:outer membrane"/>
    <property type="evidence" value="ECO:0007669"/>
    <property type="project" value="InterPro"/>
</dbReference>
<evidence type="ECO:0000256" key="4">
    <source>
        <dbReference type="ARBA" id="ARBA00023136"/>
    </source>
</evidence>
<dbReference type="PATRIC" id="fig|33051.5.peg.673"/>
<dbReference type="Proteomes" id="UP000074410">
    <property type="component" value="Unassembled WGS sequence"/>
</dbReference>
<comment type="subcellular location">
    <subcellularLocation>
        <location evidence="1">Membrane</location>
    </subcellularLocation>
</comment>
<comment type="caution">
    <text evidence="8">The sequence shown here is derived from an EMBL/GenBank/DDBJ whole genome shotgun (WGS) entry which is preliminary data.</text>
</comment>
<evidence type="ECO:0000259" key="7">
    <source>
        <dbReference type="Pfam" id="PF07244"/>
    </source>
</evidence>
<proteinExistence type="predicted"/>
<sequence>MIAMGVGGAGWSGRALAQTASPTPAANQTVQTGTPPEVDDPTMLDPSAPLAPLPEIGVAWPDLATAPGDPAGAMAATVDAAAERRYHWKVEGIDGAGALVRQRFEQLSSLDNNDGEPANAAQLDRRAREDAALLTNLLRGAGYYDAQVATRIEPGDQPTVVLEATPGNLYRFAGVTLAGVQAAGDKAAPLEKAFGIRPGDPVDADTIVAGEAKLKAAVGEEGFPFAKVGDPQIVVDRAARTATLDLSVDPGSSRRYGRIVMANDKLFDARHVQDIARFQPGQPYDSAGLDDLRRALVQTGLVSSVDVKPVPGDTPDTVNIAVALEPAPPHTIAGELGYGTGEGASATINWTDRNLFPPEGALTLRSVLGTREQLGAVVFRRNNFQGRDRVLTAQFSAAHILRDAYEAKTLSLSGGLERQTNIFFQKTWTWSLGAELLTSDERDVIESTGEPRRRTFFIGALPTSLNYDGSDDLLNPTRGFRLGGRLSPEVSLQGSVFGYTRTQIDASLYHPFGERVVLAARTRLGTILGAPRDQIAPSRRFYAGGGASVRGYGFQAIGPRDANNDPIGGRSLAEFSIEARVRTFGNFGIVPFLDAGNISTTPLPRLTGLRFGTGLGVRYYSNFGPIRLDVGTPLNPQKGDSRVAVYVSLGQAF</sequence>
<keyword evidence="4" id="KW-0472">Membrane</keyword>
<evidence type="ECO:0000256" key="5">
    <source>
        <dbReference type="SAM" id="MobiDB-lite"/>
    </source>
</evidence>
<dbReference type="Pfam" id="PF01103">
    <property type="entry name" value="Omp85"/>
    <property type="match status" value="1"/>
</dbReference>
<reference evidence="8 9" key="1">
    <citation type="journal article" date="2016" name="Front. Microbiol.">
        <title>Genomic Resource of Rice Seed Associated Bacteria.</title>
        <authorList>
            <person name="Midha S."/>
            <person name="Bansal K."/>
            <person name="Sharma S."/>
            <person name="Kumar N."/>
            <person name="Patil P.P."/>
            <person name="Chaudhry V."/>
            <person name="Patil P.B."/>
        </authorList>
    </citation>
    <scope>NUCLEOTIDE SEQUENCE [LARGE SCALE GENOMIC DNA]</scope>
    <source>
        <strain evidence="8 9">NS258</strain>
    </source>
</reference>
<dbReference type="Pfam" id="PF07244">
    <property type="entry name" value="POTRA"/>
    <property type="match status" value="1"/>
</dbReference>
<dbReference type="Gene3D" id="3.10.20.310">
    <property type="entry name" value="membrane protein fhac"/>
    <property type="match status" value="2"/>
</dbReference>
<gene>
    <name evidence="8" type="ORF">NS258_15500</name>
</gene>
<dbReference type="InterPro" id="IPR010827">
    <property type="entry name" value="BamA/TamA_POTRA"/>
</dbReference>
<accession>A0A147J588</accession>
<evidence type="ECO:0000259" key="6">
    <source>
        <dbReference type="Pfam" id="PF01103"/>
    </source>
</evidence>
<keyword evidence="2" id="KW-1134">Transmembrane beta strand</keyword>
<evidence type="ECO:0000256" key="1">
    <source>
        <dbReference type="ARBA" id="ARBA00004370"/>
    </source>
</evidence>
<dbReference type="PANTHER" id="PTHR12815:SF18">
    <property type="entry name" value="SORTING AND ASSEMBLY MACHINERY COMPONENT 50 HOMOLOG"/>
    <property type="match status" value="1"/>
</dbReference>
<protein>
    <submittedName>
        <fullName evidence="8">Outer membrane protein</fullName>
    </submittedName>
</protein>
<evidence type="ECO:0000313" key="8">
    <source>
        <dbReference type="EMBL" id="KTW09466.1"/>
    </source>
</evidence>
<dbReference type="PANTHER" id="PTHR12815">
    <property type="entry name" value="SORTING AND ASSEMBLY MACHINERY SAMM50 PROTEIN FAMILY MEMBER"/>
    <property type="match status" value="1"/>
</dbReference>
<evidence type="ECO:0000256" key="2">
    <source>
        <dbReference type="ARBA" id="ARBA00022452"/>
    </source>
</evidence>
<feature type="compositionally biased region" description="Polar residues" evidence="5">
    <location>
        <begin position="18"/>
        <end position="34"/>
    </location>
</feature>
<dbReference type="InterPro" id="IPR039910">
    <property type="entry name" value="D15-like"/>
</dbReference>
<feature type="domain" description="POTRA" evidence="7">
    <location>
        <begin position="170"/>
        <end position="251"/>
    </location>
</feature>
<evidence type="ECO:0000313" key="9">
    <source>
        <dbReference type="Proteomes" id="UP000074410"/>
    </source>
</evidence>
<name>A0A147J588_9SPHN</name>
<dbReference type="AlphaFoldDB" id="A0A147J588"/>
<feature type="domain" description="Bacterial surface antigen (D15)" evidence="6">
    <location>
        <begin position="361"/>
        <end position="653"/>
    </location>
</feature>